<dbReference type="RefSeq" id="WP_091436713.1">
    <property type="nucleotide sequence ID" value="NZ_BMMJ01000021.1"/>
</dbReference>
<gene>
    <name evidence="2" type="ORF">GA0070617_2566</name>
</gene>
<accession>A0A1C6UJ78</accession>
<evidence type="ECO:0000313" key="2">
    <source>
        <dbReference type="EMBL" id="SCL54110.1"/>
    </source>
</evidence>
<evidence type="ECO:0000313" key="3">
    <source>
        <dbReference type="Proteomes" id="UP000198937"/>
    </source>
</evidence>
<dbReference type="InterPro" id="IPR036412">
    <property type="entry name" value="HAD-like_sf"/>
</dbReference>
<dbReference type="Gene3D" id="3.40.50.1000">
    <property type="entry name" value="HAD superfamily/HAD-like"/>
    <property type="match status" value="2"/>
</dbReference>
<organism evidence="2 3">
    <name type="scientific">Micromonospora yangpuensis</name>
    <dbReference type="NCBI Taxonomy" id="683228"/>
    <lineage>
        <taxon>Bacteria</taxon>
        <taxon>Bacillati</taxon>
        <taxon>Actinomycetota</taxon>
        <taxon>Actinomycetes</taxon>
        <taxon>Micromonosporales</taxon>
        <taxon>Micromonosporaceae</taxon>
        <taxon>Micromonospora</taxon>
    </lineage>
</organism>
<sequence>MNAAPTGPLVDGYQLVAFDLDGVVYLIDRPIPGAVEAIGRLHAGGRSVAYVTNNASRRSSDVAQLLTGMGVPARPEEVLTSAGAAAELLRDRLPAGSAVLVVGAEALRAEVSAVGLKPVTTADESPVAVVQGYGPLVGWADLAEASIAVRAGALWIATNTDRTLPSGRGPLPGNGSLVAVLRTALDREPDVVVGKPEPALFATAARRADGGRTLVVGDRLDTDIEGAVRAGLDSLLVLTGVSDVPELLTAGPQRRPTYVCFDLAGLSDPAAVVRVGGGPAGDRSADAPSVGSGWTVSVADGVLELTGSGRPLDAVPALCAAAWSRGPEAAGSTPTAPRVRAGSAEAEAALRALGLSV</sequence>
<dbReference type="Proteomes" id="UP000198937">
    <property type="component" value="Unassembled WGS sequence"/>
</dbReference>
<dbReference type="Pfam" id="PF13344">
    <property type="entry name" value="Hydrolase_6"/>
    <property type="match status" value="1"/>
</dbReference>
<dbReference type="AlphaFoldDB" id="A0A1C6UJ78"/>
<dbReference type="EMBL" id="FMIA01000002">
    <property type="protein sequence ID" value="SCL54110.1"/>
    <property type="molecule type" value="Genomic_DNA"/>
</dbReference>
<proteinExistence type="predicted"/>
<feature type="domain" description="GCN5-related N-acetyltransferase-like" evidence="1">
    <location>
        <begin position="293"/>
        <end position="355"/>
    </location>
</feature>
<dbReference type="OrthoDB" id="3400930at2"/>
<reference evidence="2 3" key="1">
    <citation type="submission" date="2016-06" db="EMBL/GenBank/DDBJ databases">
        <authorList>
            <person name="Kjaerup R.B."/>
            <person name="Dalgaard T.S."/>
            <person name="Juul-Madsen H.R."/>
        </authorList>
    </citation>
    <scope>NUCLEOTIDE SEQUENCE [LARGE SCALE GENOMIC DNA]</scope>
    <source>
        <strain evidence="2 3">DSM 45577</strain>
    </source>
</reference>
<dbReference type="PANTHER" id="PTHR19288:SF95">
    <property type="entry name" value="D-GLYCEROL 3-PHOSPHATE PHOSPHATASE"/>
    <property type="match status" value="1"/>
</dbReference>
<dbReference type="GO" id="GO:0005737">
    <property type="term" value="C:cytoplasm"/>
    <property type="evidence" value="ECO:0007669"/>
    <property type="project" value="TreeGrafter"/>
</dbReference>
<name>A0A1C6UJ78_9ACTN</name>
<dbReference type="InterPro" id="IPR006357">
    <property type="entry name" value="HAD-SF_hydro_IIA"/>
</dbReference>
<keyword evidence="3" id="KW-1185">Reference proteome</keyword>
<evidence type="ECO:0000259" key="1">
    <source>
        <dbReference type="Pfam" id="PF18407"/>
    </source>
</evidence>
<protein>
    <submittedName>
        <fullName evidence="2">Haloacid Dehalogenase Superfamily Class (Subfamily) IIA/haloacid dehalogenase superfamily, subfamily IA, variant 1 with third motif having Dx(3-4)D or Dx(3-4)E</fullName>
    </submittedName>
</protein>
<dbReference type="Pfam" id="PF18407">
    <property type="entry name" value="GNAT_like"/>
    <property type="match status" value="1"/>
</dbReference>
<dbReference type="STRING" id="683228.GA0070617_2566"/>
<dbReference type="NCBIfam" id="TIGR01460">
    <property type="entry name" value="HAD-SF-IIA"/>
    <property type="match status" value="1"/>
</dbReference>
<dbReference type="Pfam" id="PF13242">
    <property type="entry name" value="Hydrolase_like"/>
    <property type="match status" value="1"/>
</dbReference>
<dbReference type="InterPro" id="IPR023214">
    <property type="entry name" value="HAD_sf"/>
</dbReference>
<dbReference type="SUPFAM" id="SSF56784">
    <property type="entry name" value="HAD-like"/>
    <property type="match status" value="1"/>
</dbReference>
<dbReference type="PANTHER" id="PTHR19288">
    <property type="entry name" value="4-NITROPHENYLPHOSPHATASE-RELATED"/>
    <property type="match status" value="1"/>
</dbReference>
<dbReference type="GO" id="GO:0016791">
    <property type="term" value="F:phosphatase activity"/>
    <property type="evidence" value="ECO:0007669"/>
    <property type="project" value="TreeGrafter"/>
</dbReference>
<dbReference type="InterPro" id="IPR041065">
    <property type="entry name" value="GNAT-like"/>
</dbReference>